<keyword evidence="3" id="KW-1185">Reference proteome</keyword>
<feature type="domain" description="NIPSNAP" evidence="1">
    <location>
        <begin position="4"/>
        <end position="106"/>
    </location>
</feature>
<comment type="caution">
    <text evidence="2">The sequence shown here is derived from an EMBL/GenBank/DDBJ whole genome shotgun (WGS) entry which is preliminary data.</text>
</comment>
<evidence type="ECO:0000259" key="1">
    <source>
        <dbReference type="Pfam" id="PF07978"/>
    </source>
</evidence>
<dbReference type="InterPro" id="IPR012577">
    <property type="entry name" value="NIPSNAP"/>
</dbReference>
<reference evidence="2 3" key="1">
    <citation type="submission" date="2019-07" db="EMBL/GenBank/DDBJ databases">
        <title>Novel species isolated from glacier.</title>
        <authorList>
            <person name="Liu Q."/>
            <person name="Xin Y.-H."/>
        </authorList>
    </citation>
    <scope>NUCLEOTIDE SEQUENCE [LARGE SCALE GENOMIC DNA]</scope>
    <source>
        <strain evidence="2 3">LB1R16</strain>
    </source>
</reference>
<evidence type="ECO:0000313" key="3">
    <source>
        <dbReference type="Proteomes" id="UP000317894"/>
    </source>
</evidence>
<dbReference type="OrthoDB" id="9812037at2"/>
<protein>
    <submittedName>
        <fullName evidence="2">NIPSNAP family protein</fullName>
    </submittedName>
</protein>
<dbReference type="RefSeq" id="WP_143554257.1">
    <property type="nucleotide sequence ID" value="NZ_VJWA01000001.1"/>
</dbReference>
<proteinExistence type="predicted"/>
<dbReference type="Proteomes" id="UP000317894">
    <property type="component" value="Unassembled WGS sequence"/>
</dbReference>
<dbReference type="Gene3D" id="3.30.70.100">
    <property type="match status" value="1"/>
</dbReference>
<evidence type="ECO:0000313" key="2">
    <source>
        <dbReference type="EMBL" id="TRW16713.1"/>
    </source>
</evidence>
<dbReference type="AlphaFoldDB" id="A0A552UET4"/>
<dbReference type="Pfam" id="PF07978">
    <property type="entry name" value="NIPSNAP"/>
    <property type="match status" value="1"/>
</dbReference>
<name>A0A552UET4_9SPHN</name>
<organism evidence="2 3">
    <name type="scientific">Glacieibacterium frigidum</name>
    <dbReference type="NCBI Taxonomy" id="2593303"/>
    <lineage>
        <taxon>Bacteria</taxon>
        <taxon>Pseudomonadati</taxon>
        <taxon>Pseudomonadota</taxon>
        <taxon>Alphaproteobacteria</taxon>
        <taxon>Sphingomonadales</taxon>
        <taxon>Sphingosinicellaceae</taxon>
        <taxon>Glacieibacterium</taxon>
    </lineage>
</organism>
<dbReference type="SUPFAM" id="SSF54909">
    <property type="entry name" value="Dimeric alpha+beta barrel"/>
    <property type="match status" value="1"/>
</dbReference>
<gene>
    <name evidence="2" type="ORF">FMM06_00405</name>
</gene>
<sequence>MICELRVYEAMPGRLAALHRRFETITLPIWARLGIRPLGFWTTMVGSSNNALMYLLAWQSLAEREAVWDGFLADPEWIRLKAETEVDGILVRTASNELLVPTSYSPGMAHAQFEEAI</sequence>
<dbReference type="InterPro" id="IPR011008">
    <property type="entry name" value="Dimeric_a/b-barrel"/>
</dbReference>
<accession>A0A552UET4</accession>
<dbReference type="EMBL" id="VJWA01000001">
    <property type="protein sequence ID" value="TRW16713.1"/>
    <property type="molecule type" value="Genomic_DNA"/>
</dbReference>